<evidence type="ECO:0000256" key="8">
    <source>
        <dbReference type="ARBA" id="ARBA00022857"/>
    </source>
</evidence>
<dbReference type="Proteomes" id="UP000054266">
    <property type="component" value="Unassembled WGS sequence"/>
</dbReference>
<evidence type="ECO:0000256" key="1">
    <source>
        <dbReference type="ARBA" id="ARBA00001974"/>
    </source>
</evidence>
<gene>
    <name evidence="14" type="ORF">PV04_07550</name>
</gene>
<reference evidence="14 15" key="1">
    <citation type="submission" date="2015-01" db="EMBL/GenBank/DDBJ databases">
        <title>The Genome Sequence of Capronia semiimmersa CBS27337.</title>
        <authorList>
            <consortium name="The Broad Institute Genomics Platform"/>
            <person name="Cuomo C."/>
            <person name="de Hoog S."/>
            <person name="Gorbushina A."/>
            <person name="Stielow B."/>
            <person name="Teixiera M."/>
            <person name="Abouelleil A."/>
            <person name="Chapman S.B."/>
            <person name="Priest M."/>
            <person name="Young S.K."/>
            <person name="Wortman J."/>
            <person name="Nusbaum C."/>
            <person name="Birren B."/>
        </authorList>
    </citation>
    <scope>NUCLEOTIDE SEQUENCE [LARGE SCALE GENOMIC DNA]</scope>
    <source>
        <strain evidence="14 15">CBS 27337</strain>
    </source>
</reference>
<dbReference type="InterPro" id="IPR036188">
    <property type="entry name" value="FAD/NAD-bd_sf"/>
</dbReference>
<dbReference type="Pfam" id="PF13434">
    <property type="entry name" value="Lys_Orn_oxgnase"/>
    <property type="match status" value="1"/>
</dbReference>
<evidence type="ECO:0000256" key="6">
    <source>
        <dbReference type="ARBA" id="ARBA00022630"/>
    </source>
</evidence>
<evidence type="ECO:0000256" key="13">
    <source>
        <dbReference type="SAM" id="MobiDB-lite"/>
    </source>
</evidence>
<dbReference type="STRING" id="5601.A0A0D2FB83"/>
<dbReference type="AlphaFoldDB" id="A0A0D2FB83"/>
<keyword evidence="8" id="KW-0521">NADP</keyword>
<feature type="compositionally biased region" description="Polar residues" evidence="13">
    <location>
        <begin position="38"/>
        <end position="47"/>
    </location>
</feature>
<dbReference type="SUPFAM" id="SSF51905">
    <property type="entry name" value="FAD/NAD(P)-binding domain"/>
    <property type="match status" value="2"/>
</dbReference>
<evidence type="ECO:0000256" key="5">
    <source>
        <dbReference type="ARBA" id="ARBA00018612"/>
    </source>
</evidence>
<evidence type="ECO:0000256" key="3">
    <source>
        <dbReference type="ARBA" id="ARBA00007588"/>
    </source>
</evidence>
<evidence type="ECO:0000256" key="12">
    <source>
        <dbReference type="ARBA" id="ARBA00049248"/>
    </source>
</evidence>
<protein>
    <recommendedName>
        <fullName evidence="5">L-ornithine N(5)-monooxygenase</fullName>
        <ecNumber evidence="4">1.14.13.196</ecNumber>
    </recommendedName>
    <alternativeName>
        <fullName evidence="10">L-ornithine N(5)-oxygenase</fullName>
    </alternativeName>
</protein>
<dbReference type="InterPro" id="IPR025700">
    <property type="entry name" value="Lys/Orn_oxygenase"/>
</dbReference>
<evidence type="ECO:0000313" key="15">
    <source>
        <dbReference type="Proteomes" id="UP000054266"/>
    </source>
</evidence>
<dbReference type="PANTHER" id="PTHR42802:SF1">
    <property type="entry name" value="L-ORNITHINE N(5)-MONOOXYGENASE"/>
    <property type="match status" value="1"/>
</dbReference>
<sequence length="500" mass="55532">MAPGILSEENGHGHPSYPVSPAESTNGWHSPAMRDGSPSATSTFSLPTPDSNEIHDLVCVGFGPASLAIAVALHDSLQLQESAGPRARPKVRFLERQGAFKWHAGMLLPGAKMQISFIKDLATLRDPTSHFTFLNYLKKHNRLVQFSNLGTFLPSRLEFDDYLQWAASHFENIVEYSQEVESILPHKREGAQKYDSFEIVSRNLSTGSTLRLLSRHVVIAAGGRPAKPAVFPPYHDRILHSSEYNTRIERLLSNKDGAYHVAVVGGGQSAAEVFCNLHSRYPNASTKLIFRDSSLRPSDDSPFVNEVFNPEAVDAFYGQPENLRSANLKKNKATNYSVVRLELLEKMYDELYLQGIKQPDKARWRHQVLPLREISDVVDNGPNERVDLILRNLDPLSKNGKEVLSFDAVIVATGYRRDAHVDMLKTCQSINADPTGRWQAGRDYGLELDRAAIEDATGIWLQGCNEETHGLSDTLLSILSTRSGELVDSIFGATLKSNIS</sequence>
<dbReference type="EC" id="1.14.13.196" evidence="4"/>
<dbReference type="GO" id="GO:0006879">
    <property type="term" value="P:intracellular iron ion homeostasis"/>
    <property type="evidence" value="ECO:0007669"/>
    <property type="project" value="TreeGrafter"/>
</dbReference>
<proteinExistence type="inferred from homology"/>
<dbReference type="Gene3D" id="3.50.50.60">
    <property type="entry name" value="FAD/NAD(P)-binding domain"/>
    <property type="match status" value="1"/>
</dbReference>
<evidence type="ECO:0000256" key="10">
    <source>
        <dbReference type="ARBA" id="ARBA00030351"/>
    </source>
</evidence>
<feature type="region of interest" description="Disordered" evidence="13">
    <location>
        <begin position="1"/>
        <end position="47"/>
    </location>
</feature>
<evidence type="ECO:0000256" key="7">
    <source>
        <dbReference type="ARBA" id="ARBA00022827"/>
    </source>
</evidence>
<comment type="similarity">
    <text evidence="3">Belongs to the lysine N(6)-hydroxylase/L-ornithine N(5)-oxygenase family.</text>
</comment>
<dbReference type="GO" id="GO:0016491">
    <property type="term" value="F:oxidoreductase activity"/>
    <property type="evidence" value="ECO:0007669"/>
    <property type="project" value="UniProtKB-KW"/>
</dbReference>
<evidence type="ECO:0000256" key="9">
    <source>
        <dbReference type="ARBA" id="ARBA00023002"/>
    </source>
</evidence>
<comment type="cofactor">
    <cofactor evidence="1">
        <name>FAD</name>
        <dbReference type="ChEBI" id="CHEBI:57692"/>
    </cofactor>
</comment>
<dbReference type="PRINTS" id="PR00368">
    <property type="entry name" value="FADPNR"/>
</dbReference>
<dbReference type="HOGENOM" id="CLU_020931_2_0_1"/>
<keyword evidence="9" id="KW-0560">Oxidoreductase</keyword>
<name>A0A0D2FB83_9EURO</name>
<dbReference type="EMBL" id="KN846960">
    <property type="protein sequence ID" value="KIW65278.1"/>
    <property type="molecule type" value="Genomic_DNA"/>
</dbReference>
<comment type="catalytic activity">
    <reaction evidence="12">
        <text>L-ornithine + NADH + O2 = N(5)-hydroxy-L-ornithine + NAD(+) + H2O</text>
        <dbReference type="Rhea" id="RHEA:41512"/>
        <dbReference type="ChEBI" id="CHEBI:15377"/>
        <dbReference type="ChEBI" id="CHEBI:15379"/>
        <dbReference type="ChEBI" id="CHEBI:46911"/>
        <dbReference type="ChEBI" id="CHEBI:57540"/>
        <dbReference type="ChEBI" id="CHEBI:57945"/>
        <dbReference type="ChEBI" id="CHEBI:78275"/>
        <dbReference type="EC" id="1.14.13.196"/>
    </reaction>
</comment>
<dbReference type="PANTHER" id="PTHR42802">
    <property type="entry name" value="MONOOXYGENASE"/>
    <property type="match status" value="1"/>
</dbReference>
<evidence type="ECO:0000313" key="14">
    <source>
        <dbReference type="EMBL" id="KIW65278.1"/>
    </source>
</evidence>
<evidence type="ECO:0000256" key="2">
    <source>
        <dbReference type="ARBA" id="ARBA00004924"/>
    </source>
</evidence>
<comment type="pathway">
    <text evidence="2">Siderophore biosynthesis.</text>
</comment>
<evidence type="ECO:0000256" key="11">
    <source>
        <dbReference type="ARBA" id="ARBA00047598"/>
    </source>
</evidence>
<keyword evidence="15" id="KW-1185">Reference proteome</keyword>
<keyword evidence="6" id="KW-0285">Flavoprotein</keyword>
<comment type="catalytic activity">
    <reaction evidence="11">
        <text>L-ornithine + NADPH + O2 = N(5)-hydroxy-L-ornithine + NADP(+) + H2O</text>
        <dbReference type="Rhea" id="RHEA:41508"/>
        <dbReference type="ChEBI" id="CHEBI:15377"/>
        <dbReference type="ChEBI" id="CHEBI:15379"/>
        <dbReference type="ChEBI" id="CHEBI:46911"/>
        <dbReference type="ChEBI" id="CHEBI:57783"/>
        <dbReference type="ChEBI" id="CHEBI:58349"/>
        <dbReference type="ChEBI" id="CHEBI:78275"/>
        <dbReference type="EC" id="1.14.13.196"/>
    </reaction>
</comment>
<organism evidence="14 15">
    <name type="scientific">Phialophora macrospora</name>
    <dbReference type="NCBI Taxonomy" id="1851006"/>
    <lineage>
        <taxon>Eukaryota</taxon>
        <taxon>Fungi</taxon>
        <taxon>Dikarya</taxon>
        <taxon>Ascomycota</taxon>
        <taxon>Pezizomycotina</taxon>
        <taxon>Eurotiomycetes</taxon>
        <taxon>Chaetothyriomycetidae</taxon>
        <taxon>Chaetothyriales</taxon>
        <taxon>Herpotrichiellaceae</taxon>
        <taxon>Phialophora</taxon>
    </lineage>
</organism>
<accession>A0A0D2FB83</accession>
<evidence type="ECO:0000256" key="4">
    <source>
        <dbReference type="ARBA" id="ARBA00012881"/>
    </source>
</evidence>
<keyword evidence="7" id="KW-0274">FAD</keyword>